<dbReference type="InterPro" id="IPR002347">
    <property type="entry name" value="SDR_fam"/>
</dbReference>
<name>A0A1B0C936_LUTLO</name>
<dbReference type="Gene3D" id="3.40.50.720">
    <property type="entry name" value="NAD(P)-binding Rossmann-like Domain"/>
    <property type="match status" value="1"/>
</dbReference>
<evidence type="ECO:0000256" key="5">
    <source>
        <dbReference type="ARBA" id="ARBA00023098"/>
    </source>
</evidence>
<protein>
    <recommendedName>
        <fullName evidence="2">NADP-retinol dehydrogenase</fullName>
        <ecNumber evidence="2">1.1.1.300</ecNumber>
    </recommendedName>
</protein>
<evidence type="ECO:0000256" key="7">
    <source>
        <dbReference type="RuleBase" id="RU000363"/>
    </source>
</evidence>
<comment type="similarity">
    <text evidence="7">Belongs to the short-chain dehydrogenases/reductases (SDR) family.</text>
</comment>
<comment type="pathway">
    <text evidence="1">Cofactor metabolism; retinol metabolism.</text>
</comment>
<keyword evidence="9" id="KW-1185">Reference proteome</keyword>
<dbReference type="SUPFAM" id="SSF51735">
    <property type="entry name" value="NAD(P)-binding Rossmann-fold domains"/>
    <property type="match status" value="1"/>
</dbReference>
<dbReference type="FunFam" id="3.40.50.720:FF:000145">
    <property type="entry name" value="Retinol dehydrogenase 12"/>
    <property type="match status" value="1"/>
</dbReference>
<dbReference type="InterPro" id="IPR036291">
    <property type="entry name" value="NAD(P)-bd_dom_sf"/>
</dbReference>
<dbReference type="AlphaFoldDB" id="A0A1B0C936"/>
<dbReference type="EnsemblMetazoa" id="LLOJ000458-RA">
    <property type="protein sequence ID" value="LLOJ000458-PA"/>
    <property type="gene ID" value="LLOJ000458"/>
</dbReference>
<dbReference type="PANTHER" id="PTHR43157">
    <property type="entry name" value="PHOSPHATIDYLINOSITOL-GLYCAN BIOSYNTHESIS CLASS F PROTEIN-RELATED"/>
    <property type="match status" value="1"/>
</dbReference>
<dbReference type="EC" id="1.1.1.300" evidence="2"/>
<reference evidence="8" key="1">
    <citation type="submission" date="2020-05" db="UniProtKB">
        <authorList>
            <consortium name="EnsemblMetazoa"/>
        </authorList>
    </citation>
    <scope>IDENTIFICATION</scope>
    <source>
        <strain evidence="8">Jacobina</strain>
    </source>
</reference>
<comment type="catalytic activity">
    <reaction evidence="6">
        <text>all-trans-retinol + NADP(+) = all-trans-retinal + NADPH + H(+)</text>
        <dbReference type="Rhea" id="RHEA:25033"/>
        <dbReference type="ChEBI" id="CHEBI:15378"/>
        <dbReference type="ChEBI" id="CHEBI:17336"/>
        <dbReference type="ChEBI" id="CHEBI:17898"/>
        <dbReference type="ChEBI" id="CHEBI:57783"/>
        <dbReference type="ChEBI" id="CHEBI:58349"/>
        <dbReference type="EC" id="1.1.1.300"/>
    </reaction>
</comment>
<proteinExistence type="inferred from homology"/>
<evidence type="ECO:0000256" key="6">
    <source>
        <dbReference type="ARBA" id="ARBA00050568"/>
    </source>
</evidence>
<evidence type="ECO:0000256" key="2">
    <source>
        <dbReference type="ARBA" id="ARBA00012852"/>
    </source>
</evidence>
<dbReference type="EMBL" id="AJWK01001848">
    <property type="status" value="NOT_ANNOTATED_CDS"/>
    <property type="molecule type" value="Genomic_DNA"/>
</dbReference>
<organism evidence="8 9">
    <name type="scientific">Lutzomyia longipalpis</name>
    <name type="common">Sand fly</name>
    <dbReference type="NCBI Taxonomy" id="7200"/>
    <lineage>
        <taxon>Eukaryota</taxon>
        <taxon>Metazoa</taxon>
        <taxon>Ecdysozoa</taxon>
        <taxon>Arthropoda</taxon>
        <taxon>Hexapoda</taxon>
        <taxon>Insecta</taxon>
        <taxon>Pterygota</taxon>
        <taxon>Neoptera</taxon>
        <taxon>Endopterygota</taxon>
        <taxon>Diptera</taxon>
        <taxon>Nematocera</taxon>
        <taxon>Psychodoidea</taxon>
        <taxon>Psychodidae</taxon>
        <taxon>Lutzomyia</taxon>
        <taxon>Lutzomyia</taxon>
    </lineage>
</organism>
<evidence type="ECO:0000313" key="8">
    <source>
        <dbReference type="EnsemblMetazoa" id="LLOJ000458-PA"/>
    </source>
</evidence>
<sequence>MAFAFLQNKKVVALSAVGTIAGLTMMLKDYMQGGRFKNPVMAEGKVVIITGIGKETAKELARRKAHVYMVCRDMEKCEQARTEIVLDSKNKYVYCRECDLSSFDSIRKFVDTFKHERDRLDILINNAGVMRCPRTLTKDGIEMQLGVNHMGHFLLTNLLLDTLKASAPSRIVVVSSLAHTRGEINITDLNSEKNYEPGRAYNQSKLANVLFTKELAKKLQGTGVTVNALHPGVVDTELTRHMGLFNSFFSGLIVKPILWPFFKSPVAGAQTTLYCALEPELEGVSGQYFSDCAPKEVADAAKNENVAKWLWAVSEKWTGLDQKPPNELRFYIDFETLDIKIIDEKGQDIFEKAYKEMGLVEDPGQEVQEDKKHH</sequence>
<dbReference type="VEuPathDB" id="VectorBase:LLOJ000458"/>
<dbReference type="Pfam" id="PF00106">
    <property type="entry name" value="adh_short"/>
    <property type="match status" value="1"/>
</dbReference>
<dbReference type="GO" id="GO:0052650">
    <property type="term" value="F:all-trans-retinol dehydrogenase (NADP+) activity"/>
    <property type="evidence" value="ECO:0007669"/>
    <property type="project" value="UniProtKB-EC"/>
</dbReference>
<evidence type="ECO:0000313" key="9">
    <source>
        <dbReference type="Proteomes" id="UP000092461"/>
    </source>
</evidence>
<evidence type="ECO:0000256" key="4">
    <source>
        <dbReference type="ARBA" id="ARBA00023002"/>
    </source>
</evidence>
<keyword evidence="3" id="KW-0521">NADP</keyword>
<evidence type="ECO:0000256" key="3">
    <source>
        <dbReference type="ARBA" id="ARBA00022857"/>
    </source>
</evidence>
<dbReference type="PRINTS" id="PR00080">
    <property type="entry name" value="SDRFAMILY"/>
</dbReference>
<accession>A0A1B0C936</accession>
<dbReference type="VEuPathDB" id="VectorBase:LLONM1_010742"/>
<keyword evidence="5" id="KW-0443">Lipid metabolism</keyword>
<dbReference type="Proteomes" id="UP000092461">
    <property type="component" value="Unassembled WGS sequence"/>
</dbReference>
<keyword evidence="4" id="KW-0560">Oxidoreductase</keyword>
<evidence type="ECO:0000256" key="1">
    <source>
        <dbReference type="ARBA" id="ARBA00004891"/>
    </source>
</evidence>
<dbReference type="PANTHER" id="PTHR43157:SF31">
    <property type="entry name" value="PHOSPHATIDYLINOSITOL-GLYCAN BIOSYNTHESIS CLASS F PROTEIN"/>
    <property type="match status" value="1"/>
</dbReference>
<dbReference type="PRINTS" id="PR00081">
    <property type="entry name" value="GDHRDH"/>
</dbReference>